<dbReference type="InterPro" id="IPR005119">
    <property type="entry name" value="LysR_subst-bd"/>
</dbReference>
<dbReference type="Pfam" id="PF00126">
    <property type="entry name" value="HTH_1"/>
    <property type="match status" value="1"/>
</dbReference>
<organism evidence="6 7">
    <name type="scientific">Pelomonas parva</name>
    <dbReference type="NCBI Taxonomy" id="3299032"/>
    <lineage>
        <taxon>Bacteria</taxon>
        <taxon>Pseudomonadati</taxon>
        <taxon>Pseudomonadota</taxon>
        <taxon>Betaproteobacteria</taxon>
        <taxon>Burkholderiales</taxon>
        <taxon>Sphaerotilaceae</taxon>
        <taxon>Roseateles</taxon>
    </lineage>
</organism>
<protein>
    <submittedName>
        <fullName evidence="6">LysR family transcriptional regulator</fullName>
    </submittedName>
</protein>
<evidence type="ECO:0000256" key="3">
    <source>
        <dbReference type="ARBA" id="ARBA00023125"/>
    </source>
</evidence>
<dbReference type="RefSeq" id="WP_394478849.1">
    <property type="nucleotide sequence ID" value="NZ_JBIGHV010000004.1"/>
</dbReference>
<dbReference type="Pfam" id="PF03466">
    <property type="entry name" value="LysR_substrate"/>
    <property type="match status" value="1"/>
</dbReference>
<evidence type="ECO:0000256" key="1">
    <source>
        <dbReference type="ARBA" id="ARBA00009437"/>
    </source>
</evidence>
<keyword evidence="3" id="KW-0238">DNA-binding</keyword>
<accession>A0ABW7F1L2</accession>
<dbReference type="PANTHER" id="PTHR30537:SF3">
    <property type="entry name" value="TRANSCRIPTIONAL REGULATORY PROTEIN"/>
    <property type="match status" value="1"/>
</dbReference>
<proteinExistence type="inferred from homology"/>
<sequence length="292" mass="31541">MNLDWNHWQVFLALAEGGSTAAAARALGQTQPTLSRQLAALEAAAGLALFERHPRGLRLTAAGQELLPAACRMREAAQGLSLALAARDTSLAGTVRLTASEIVSAHFLPAALVPLRAAHPEIQIELVASNALEDLLARSADLAVRMTRPTEPALLTRRLADWPLGLYAHHDYLARHGMPTPATLAEHVWLGHDRSTQLIDGFRAGGVDVDREFFAWRCDNQLVNWEALRAGLGIGVGLRALAARDAALVPVLPEFVVPPLPLWLAAHRELRDTPRLRLVFEALVTAWSAGPA</sequence>
<evidence type="ECO:0000313" key="7">
    <source>
        <dbReference type="Proteomes" id="UP001606210"/>
    </source>
</evidence>
<dbReference type="PRINTS" id="PR00039">
    <property type="entry name" value="HTHLYSR"/>
</dbReference>
<evidence type="ECO:0000256" key="2">
    <source>
        <dbReference type="ARBA" id="ARBA00023015"/>
    </source>
</evidence>
<dbReference type="Gene3D" id="3.40.190.290">
    <property type="match status" value="1"/>
</dbReference>
<feature type="domain" description="HTH lysR-type" evidence="5">
    <location>
        <begin position="3"/>
        <end position="60"/>
    </location>
</feature>
<dbReference type="EMBL" id="JBIGHV010000004">
    <property type="protein sequence ID" value="MFG6430519.1"/>
    <property type="molecule type" value="Genomic_DNA"/>
</dbReference>
<dbReference type="PROSITE" id="PS50931">
    <property type="entry name" value="HTH_LYSR"/>
    <property type="match status" value="1"/>
</dbReference>
<dbReference type="Gene3D" id="1.10.10.10">
    <property type="entry name" value="Winged helix-like DNA-binding domain superfamily/Winged helix DNA-binding domain"/>
    <property type="match status" value="1"/>
</dbReference>
<dbReference type="SUPFAM" id="SSF46785">
    <property type="entry name" value="Winged helix' DNA-binding domain"/>
    <property type="match status" value="1"/>
</dbReference>
<keyword evidence="7" id="KW-1185">Reference proteome</keyword>
<comment type="caution">
    <text evidence="6">The sequence shown here is derived from an EMBL/GenBank/DDBJ whole genome shotgun (WGS) entry which is preliminary data.</text>
</comment>
<dbReference type="InterPro" id="IPR058163">
    <property type="entry name" value="LysR-type_TF_proteobact-type"/>
</dbReference>
<dbReference type="Proteomes" id="UP001606210">
    <property type="component" value="Unassembled WGS sequence"/>
</dbReference>
<dbReference type="InterPro" id="IPR036388">
    <property type="entry name" value="WH-like_DNA-bd_sf"/>
</dbReference>
<dbReference type="SUPFAM" id="SSF53850">
    <property type="entry name" value="Periplasmic binding protein-like II"/>
    <property type="match status" value="1"/>
</dbReference>
<dbReference type="InterPro" id="IPR000847">
    <property type="entry name" value="LysR_HTH_N"/>
</dbReference>
<keyword evidence="2" id="KW-0805">Transcription regulation</keyword>
<name>A0ABW7F1L2_9BURK</name>
<gene>
    <name evidence="6" type="ORF">ACG00Y_11380</name>
</gene>
<comment type="similarity">
    <text evidence="1">Belongs to the LysR transcriptional regulatory family.</text>
</comment>
<evidence type="ECO:0000259" key="5">
    <source>
        <dbReference type="PROSITE" id="PS50931"/>
    </source>
</evidence>
<evidence type="ECO:0000313" key="6">
    <source>
        <dbReference type="EMBL" id="MFG6430519.1"/>
    </source>
</evidence>
<reference evidence="6 7" key="1">
    <citation type="submission" date="2024-08" db="EMBL/GenBank/DDBJ databases">
        <authorList>
            <person name="Lu H."/>
        </authorList>
    </citation>
    <scope>NUCLEOTIDE SEQUENCE [LARGE SCALE GENOMIC DNA]</scope>
    <source>
        <strain evidence="6 7">LYH14W</strain>
    </source>
</reference>
<dbReference type="InterPro" id="IPR036390">
    <property type="entry name" value="WH_DNA-bd_sf"/>
</dbReference>
<dbReference type="PANTHER" id="PTHR30537">
    <property type="entry name" value="HTH-TYPE TRANSCRIPTIONAL REGULATOR"/>
    <property type="match status" value="1"/>
</dbReference>
<evidence type="ECO:0000256" key="4">
    <source>
        <dbReference type="ARBA" id="ARBA00023163"/>
    </source>
</evidence>
<keyword evidence="4" id="KW-0804">Transcription</keyword>